<protein>
    <recommendedName>
        <fullName evidence="3">Metacaspase-1</fullName>
    </recommendedName>
</protein>
<evidence type="ECO:0000256" key="4">
    <source>
        <dbReference type="ARBA" id="ARBA00022703"/>
    </source>
</evidence>
<dbReference type="AlphaFoldDB" id="A0A1E3QNM7"/>
<dbReference type="EMBL" id="KV454433">
    <property type="protein sequence ID" value="ODQ79285.1"/>
    <property type="molecule type" value="Genomic_DNA"/>
</dbReference>
<dbReference type="PANTHER" id="PTHR48104:SF30">
    <property type="entry name" value="METACASPASE-1"/>
    <property type="match status" value="1"/>
</dbReference>
<reference evidence="10" key="1">
    <citation type="submission" date="2016-05" db="EMBL/GenBank/DDBJ databases">
        <title>Comparative genomics of biotechnologically important yeasts.</title>
        <authorList>
            <consortium name="DOE Joint Genome Institute"/>
            <person name="Riley R."/>
            <person name="Haridas S."/>
            <person name="Wolfe K.H."/>
            <person name="Lopes M.R."/>
            <person name="Hittinger C.T."/>
            <person name="Goker M."/>
            <person name="Salamov A."/>
            <person name="Wisecaver J."/>
            <person name="Long T.M."/>
            <person name="Aerts A.L."/>
            <person name="Barry K."/>
            <person name="Choi C."/>
            <person name="Clum A."/>
            <person name="Coughlan A.Y."/>
            <person name="Deshpande S."/>
            <person name="Douglass A.P."/>
            <person name="Hanson S.J."/>
            <person name="Klenk H.-P."/>
            <person name="Labutti K."/>
            <person name="Lapidus A."/>
            <person name="Lindquist E."/>
            <person name="Lipzen A."/>
            <person name="Meier-Kolthoff J.P."/>
            <person name="Ohm R.A."/>
            <person name="Otillar R.P."/>
            <person name="Pangilinan J."/>
            <person name="Peng Y."/>
            <person name="Rokas A."/>
            <person name="Rosa C.A."/>
            <person name="Scheuner C."/>
            <person name="Sibirny A.A."/>
            <person name="Slot J.C."/>
            <person name="Stielow J.B."/>
            <person name="Sun H."/>
            <person name="Kurtzman C.P."/>
            <person name="Blackwell M."/>
            <person name="Grigoriev I.V."/>
            <person name="Jeffries T.W."/>
        </authorList>
    </citation>
    <scope>NUCLEOTIDE SEQUENCE [LARGE SCALE GENOMIC DNA]</scope>
    <source>
        <strain evidence="10">NRRL Y-12698</strain>
    </source>
</reference>
<evidence type="ECO:0000313" key="10">
    <source>
        <dbReference type="Proteomes" id="UP000094336"/>
    </source>
</evidence>
<dbReference type="GO" id="GO:0005737">
    <property type="term" value="C:cytoplasm"/>
    <property type="evidence" value="ECO:0007669"/>
    <property type="project" value="TreeGrafter"/>
</dbReference>
<proteinExistence type="inferred from homology"/>
<dbReference type="InterPro" id="IPR050452">
    <property type="entry name" value="Metacaspase"/>
</dbReference>
<name>A0A1E3QNM7_9ASCO</name>
<sequence>MSRPSGPPPGFPGNSNAQYLQGQNYQYGQQGQNQYGQQGQNYQYGQQGQNQYGQQDQNQYGQQGQYQGQYQGQFQEGQNQGYSQGRPGVPPPGWSNQQYQQQANSQSAFQEQSYGNNVQIHSAGNLLQAPSTHAQSFGAGTNYNYRYSNCTGRKKALLVGINYIGTKNQLNGCINDVNNVAQFLQSHGFPKENMVVLTDNNTTQRSIPTGQNIRDAIGWLIKDAQPNDSLFFHYSGHGGQTKDLDGDESDGYDEVIYPMDYEVNGHIVDDELHAMLVRPLAAGVRLTALFDSCHSGSVLDLPYMYSTKGVLKEPNLAEEAGKDLLGAVTSYMQGDMSGVMSRVTGLFELATNGGENEKAHEKQRQTKTAPGDVIMMSGCKDNQTSADAKENGVATGAMSYSFIRVMEAGKDQTYLSLLQNMREVLMGRYSQKPQLSACHPIDTNLKFVI</sequence>
<dbReference type="GeneID" id="30147135"/>
<keyword evidence="5" id="KW-0645">Protease</keyword>
<dbReference type="Gene3D" id="3.40.50.12660">
    <property type="match status" value="1"/>
</dbReference>
<keyword evidence="6" id="KW-0865">Zymogen</keyword>
<evidence type="ECO:0000313" key="9">
    <source>
        <dbReference type="EMBL" id="ODQ79285.1"/>
    </source>
</evidence>
<comment type="function">
    <text evidence="1">Involved in cell death (apoptosis).</text>
</comment>
<evidence type="ECO:0000256" key="2">
    <source>
        <dbReference type="ARBA" id="ARBA00009005"/>
    </source>
</evidence>
<evidence type="ECO:0000256" key="1">
    <source>
        <dbReference type="ARBA" id="ARBA00003621"/>
    </source>
</evidence>
<keyword evidence="10" id="KW-1185">Reference proteome</keyword>
<evidence type="ECO:0000256" key="6">
    <source>
        <dbReference type="ARBA" id="ARBA00023145"/>
    </source>
</evidence>
<accession>A0A1E3QNM7</accession>
<dbReference type="Pfam" id="PF00656">
    <property type="entry name" value="Peptidase_C14"/>
    <property type="match status" value="1"/>
</dbReference>
<dbReference type="GO" id="GO:0006508">
    <property type="term" value="P:proteolysis"/>
    <property type="evidence" value="ECO:0007669"/>
    <property type="project" value="InterPro"/>
</dbReference>
<evidence type="ECO:0000256" key="3">
    <source>
        <dbReference type="ARBA" id="ARBA00016994"/>
    </source>
</evidence>
<dbReference type="STRING" id="984486.A0A1E3QNM7"/>
<evidence type="ECO:0000256" key="5">
    <source>
        <dbReference type="ARBA" id="ARBA00022807"/>
    </source>
</evidence>
<dbReference type="RefSeq" id="XP_018984613.1">
    <property type="nucleotide sequence ID" value="XM_019129282.1"/>
</dbReference>
<keyword evidence="4" id="KW-0053">Apoptosis</keyword>
<dbReference type="PANTHER" id="PTHR48104">
    <property type="entry name" value="METACASPASE-4"/>
    <property type="match status" value="1"/>
</dbReference>
<dbReference type="GO" id="GO:0006915">
    <property type="term" value="P:apoptotic process"/>
    <property type="evidence" value="ECO:0007669"/>
    <property type="project" value="UniProtKB-KW"/>
</dbReference>
<dbReference type="InterPro" id="IPR029030">
    <property type="entry name" value="Caspase-like_dom_sf"/>
</dbReference>
<organism evidence="9 10">
    <name type="scientific">Babjeviella inositovora NRRL Y-12698</name>
    <dbReference type="NCBI Taxonomy" id="984486"/>
    <lineage>
        <taxon>Eukaryota</taxon>
        <taxon>Fungi</taxon>
        <taxon>Dikarya</taxon>
        <taxon>Ascomycota</taxon>
        <taxon>Saccharomycotina</taxon>
        <taxon>Pichiomycetes</taxon>
        <taxon>Serinales incertae sedis</taxon>
        <taxon>Babjeviella</taxon>
    </lineage>
</organism>
<dbReference type="InterPro" id="IPR011600">
    <property type="entry name" value="Pept_C14_caspase"/>
</dbReference>
<evidence type="ECO:0000256" key="7">
    <source>
        <dbReference type="SAM" id="MobiDB-lite"/>
    </source>
</evidence>
<feature type="compositionally biased region" description="Pro residues" evidence="7">
    <location>
        <begin position="1"/>
        <end position="11"/>
    </location>
</feature>
<keyword evidence="5" id="KW-0788">Thiol protease</keyword>
<dbReference type="OrthoDB" id="3223806at2759"/>
<dbReference type="GO" id="GO:0004197">
    <property type="term" value="F:cysteine-type endopeptidase activity"/>
    <property type="evidence" value="ECO:0007669"/>
    <property type="project" value="EnsemblFungi"/>
</dbReference>
<feature type="region of interest" description="Disordered" evidence="7">
    <location>
        <begin position="1"/>
        <end position="111"/>
    </location>
</feature>
<gene>
    <name evidence="9" type="ORF">BABINDRAFT_162314</name>
</gene>
<comment type="similarity">
    <text evidence="2">Belongs to the peptidase C14B family.</text>
</comment>
<keyword evidence="5" id="KW-0378">Hydrolase</keyword>
<evidence type="ECO:0000259" key="8">
    <source>
        <dbReference type="Pfam" id="PF00656"/>
    </source>
</evidence>
<feature type="compositionally biased region" description="Low complexity" evidence="7">
    <location>
        <begin position="95"/>
        <end position="111"/>
    </location>
</feature>
<feature type="domain" description="Peptidase C14 caspase" evidence="8">
    <location>
        <begin position="153"/>
        <end position="440"/>
    </location>
</feature>
<dbReference type="Proteomes" id="UP000094336">
    <property type="component" value="Unassembled WGS sequence"/>
</dbReference>
<feature type="compositionally biased region" description="Low complexity" evidence="7">
    <location>
        <begin position="12"/>
        <end position="82"/>
    </location>
</feature>
<dbReference type="SUPFAM" id="SSF52129">
    <property type="entry name" value="Caspase-like"/>
    <property type="match status" value="1"/>
</dbReference>